<evidence type="ECO:0000256" key="1">
    <source>
        <dbReference type="ARBA" id="ARBA00012880"/>
    </source>
</evidence>
<evidence type="ECO:0000256" key="4">
    <source>
        <dbReference type="ARBA" id="ARBA00022691"/>
    </source>
</evidence>
<dbReference type="EMBL" id="BNJQ01000012">
    <property type="protein sequence ID" value="GHP06135.1"/>
    <property type="molecule type" value="Genomic_DNA"/>
</dbReference>
<feature type="coiled-coil region" evidence="7">
    <location>
        <begin position="114"/>
        <end position="143"/>
    </location>
</feature>
<dbReference type="OrthoDB" id="186626at2759"/>
<dbReference type="Gene3D" id="3.40.50.150">
    <property type="entry name" value="Vaccinia Virus protein VP39"/>
    <property type="match status" value="1"/>
</dbReference>
<keyword evidence="8" id="KW-0472">Membrane</keyword>
<comment type="similarity">
    <text evidence="6">Belongs to the class I-like SAM-binding methyltransferase superfamily. Cation-dependent O-methyltransferase family.</text>
</comment>
<feature type="transmembrane region" description="Helical" evidence="8">
    <location>
        <begin position="68"/>
        <end position="89"/>
    </location>
</feature>
<dbReference type="EC" id="2.1.1.6" evidence="1"/>
<reference evidence="9" key="1">
    <citation type="submission" date="2020-10" db="EMBL/GenBank/DDBJ databases">
        <title>Unveiling of a novel bifunctional photoreceptor, Dualchrome1, isolated from a cosmopolitan green alga.</title>
        <authorList>
            <person name="Suzuki S."/>
            <person name="Kawachi M."/>
        </authorList>
    </citation>
    <scope>NUCLEOTIDE SEQUENCE</scope>
    <source>
        <strain evidence="9">NIES 2893</strain>
    </source>
</reference>
<keyword evidence="10" id="KW-1185">Reference proteome</keyword>
<keyword evidence="5" id="KW-0128">Catecholamine metabolism</keyword>
<dbReference type="Proteomes" id="UP000660262">
    <property type="component" value="Unassembled WGS sequence"/>
</dbReference>
<dbReference type="SUPFAM" id="SSF53335">
    <property type="entry name" value="S-adenosyl-L-methionine-dependent methyltransferases"/>
    <property type="match status" value="1"/>
</dbReference>
<dbReference type="Pfam" id="PF01596">
    <property type="entry name" value="Methyltransf_3"/>
    <property type="match status" value="1"/>
</dbReference>
<protein>
    <recommendedName>
        <fullName evidence="1">catechol O-methyltransferase</fullName>
        <ecNumber evidence="1">2.1.1.6</ecNumber>
    </recommendedName>
</protein>
<dbReference type="AlphaFoldDB" id="A0A830HGX1"/>
<keyword evidence="4" id="KW-0949">S-adenosyl-L-methionine</keyword>
<evidence type="ECO:0000256" key="5">
    <source>
        <dbReference type="ARBA" id="ARBA00022939"/>
    </source>
</evidence>
<dbReference type="GO" id="GO:0006584">
    <property type="term" value="P:catecholamine metabolic process"/>
    <property type="evidence" value="ECO:0007669"/>
    <property type="project" value="UniProtKB-KW"/>
</dbReference>
<accession>A0A830HGX1</accession>
<dbReference type="GO" id="GO:0016206">
    <property type="term" value="F:catechol O-methyltransferase activity"/>
    <property type="evidence" value="ECO:0007669"/>
    <property type="project" value="UniProtKB-EC"/>
</dbReference>
<dbReference type="PANTHER" id="PTHR43836:SF9">
    <property type="entry name" value="O-METHYLTRANSFERASE"/>
    <property type="match status" value="1"/>
</dbReference>
<evidence type="ECO:0000313" key="10">
    <source>
        <dbReference type="Proteomes" id="UP000660262"/>
    </source>
</evidence>
<sequence>MSQRCARRCQVRSLGRVEARRARRRTSLVASSERGDDGANQARQELEDELLSDGTGVSMLFPRQVRRFLAGSGAVGCALGIASTAAAAPQSTGNMVENLTINGLGFAACAFWFLQESNEERAREVAEMRREKIQRQIDRGERVEFTTETGSRASKWKQVDDEWILRRLERWGKQDMLPSIGPVKGRLLQSLVREHNPSLVVEVGTFLGYSALTIAQALSEGSRVVTIDNDLRFVLAAKRFCWQANQGTRADGQPRVGRRVSIWYGDAEAHLKEMRERYNGVPQIEMLFIDGDIRQYEQYLVAAEPMMKRGCIVIADNTKVFGHVPEIQSYLQYVRESSRYASSTELLTKYEWRDDVDDAFEVSVFGGL</sequence>
<organism evidence="9 10">
    <name type="scientific">Pycnococcus provasolii</name>
    <dbReference type="NCBI Taxonomy" id="41880"/>
    <lineage>
        <taxon>Eukaryota</taxon>
        <taxon>Viridiplantae</taxon>
        <taxon>Chlorophyta</taxon>
        <taxon>Pseudoscourfieldiophyceae</taxon>
        <taxon>Pseudoscourfieldiales</taxon>
        <taxon>Pycnococcaceae</taxon>
        <taxon>Pycnococcus</taxon>
    </lineage>
</organism>
<evidence type="ECO:0000256" key="8">
    <source>
        <dbReference type="SAM" id="Phobius"/>
    </source>
</evidence>
<dbReference type="GO" id="GO:0032259">
    <property type="term" value="P:methylation"/>
    <property type="evidence" value="ECO:0007669"/>
    <property type="project" value="UniProtKB-KW"/>
</dbReference>
<keyword evidence="2" id="KW-0489">Methyltransferase</keyword>
<keyword evidence="8" id="KW-1133">Transmembrane helix</keyword>
<evidence type="ECO:0000256" key="3">
    <source>
        <dbReference type="ARBA" id="ARBA00022679"/>
    </source>
</evidence>
<name>A0A830HGX1_9CHLO</name>
<dbReference type="InterPro" id="IPR002935">
    <property type="entry name" value="SAM_O-MeTrfase"/>
</dbReference>
<gene>
    <name evidence="9" type="ORF">PPROV_000488200</name>
</gene>
<evidence type="ECO:0000313" key="9">
    <source>
        <dbReference type="EMBL" id="GHP06135.1"/>
    </source>
</evidence>
<dbReference type="InterPro" id="IPR029063">
    <property type="entry name" value="SAM-dependent_MTases_sf"/>
</dbReference>
<proteinExistence type="inferred from homology"/>
<evidence type="ECO:0000256" key="6">
    <source>
        <dbReference type="ARBA" id="ARBA00023453"/>
    </source>
</evidence>
<dbReference type="PROSITE" id="PS51682">
    <property type="entry name" value="SAM_OMT_I"/>
    <property type="match status" value="1"/>
</dbReference>
<evidence type="ECO:0000256" key="7">
    <source>
        <dbReference type="SAM" id="Coils"/>
    </source>
</evidence>
<keyword evidence="3" id="KW-0808">Transferase</keyword>
<dbReference type="PANTHER" id="PTHR43836">
    <property type="entry name" value="CATECHOL O-METHYLTRANSFERASE 1-RELATED"/>
    <property type="match status" value="1"/>
</dbReference>
<keyword evidence="7" id="KW-0175">Coiled coil</keyword>
<comment type="caution">
    <text evidence="9">The sequence shown here is derived from an EMBL/GenBank/DDBJ whole genome shotgun (WGS) entry which is preliminary data.</text>
</comment>
<keyword evidence="8" id="KW-0812">Transmembrane</keyword>
<evidence type="ECO:0000256" key="2">
    <source>
        <dbReference type="ARBA" id="ARBA00022603"/>
    </source>
</evidence>